<reference evidence="2 3" key="1">
    <citation type="submission" date="2020-02" db="EMBL/GenBank/DDBJ databases">
        <title>A chromosome-scale genome assembly of the black bullhead catfish (Ameiurus melas).</title>
        <authorList>
            <person name="Wen M."/>
            <person name="Zham M."/>
            <person name="Cabau C."/>
            <person name="Klopp C."/>
            <person name="Donnadieu C."/>
            <person name="Roques C."/>
            <person name="Bouchez O."/>
            <person name="Lampietro C."/>
            <person name="Jouanno E."/>
            <person name="Herpin A."/>
            <person name="Louis A."/>
            <person name="Berthelot C."/>
            <person name="Parey E."/>
            <person name="Roest-Crollius H."/>
            <person name="Braasch I."/>
            <person name="Postlethwait J."/>
            <person name="Robinson-Rechavi M."/>
            <person name="Echchiki A."/>
            <person name="Begum T."/>
            <person name="Montfort J."/>
            <person name="Schartl M."/>
            <person name="Bobe J."/>
            <person name="Guiguen Y."/>
        </authorList>
    </citation>
    <scope>NUCLEOTIDE SEQUENCE [LARGE SCALE GENOMIC DNA]</scope>
    <source>
        <strain evidence="2">M_S1</strain>
        <tissue evidence="2">Blood</tissue>
    </source>
</reference>
<feature type="compositionally biased region" description="Basic and acidic residues" evidence="1">
    <location>
        <begin position="206"/>
        <end position="216"/>
    </location>
</feature>
<feature type="region of interest" description="Disordered" evidence="1">
    <location>
        <begin position="1"/>
        <end position="76"/>
    </location>
</feature>
<feature type="compositionally biased region" description="Low complexity" evidence="1">
    <location>
        <begin position="33"/>
        <end position="44"/>
    </location>
</feature>
<keyword evidence="3" id="KW-1185">Reference proteome</keyword>
<comment type="caution">
    <text evidence="2">The sequence shown here is derived from an EMBL/GenBank/DDBJ whole genome shotgun (WGS) entry which is preliminary data.</text>
</comment>
<organism evidence="2 3">
    <name type="scientific">Ameiurus melas</name>
    <name type="common">Black bullhead</name>
    <name type="synonym">Silurus melas</name>
    <dbReference type="NCBI Taxonomy" id="219545"/>
    <lineage>
        <taxon>Eukaryota</taxon>
        <taxon>Metazoa</taxon>
        <taxon>Chordata</taxon>
        <taxon>Craniata</taxon>
        <taxon>Vertebrata</taxon>
        <taxon>Euteleostomi</taxon>
        <taxon>Actinopterygii</taxon>
        <taxon>Neopterygii</taxon>
        <taxon>Teleostei</taxon>
        <taxon>Ostariophysi</taxon>
        <taxon>Siluriformes</taxon>
        <taxon>Ictaluridae</taxon>
        <taxon>Ameiurus</taxon>
    </lineage>
</organism>
<dbReference type="EMBL" id="JAAGNN010000026">
    <property type="protein sequence ID" value="KAF4071769.1"/>
    <property type="molecule type" value="Genomic_DNA"/>
</dbReference>
<evidence type="ECO:0000313" key="2">
    <source>
        <dbReference type="EMBL" id="KAF4071769.1"/>
    </source>
</evidence>
<dbReference type="AlphaFoldDB" id="A0A7J5ZPR2"/>
<proteinExistence type="predicted"/>
<gene>
    <name evidence="2" type="ORF">AMELA_G00266680</name>
</gene>
<evidence type="ECO:0000256" key="1">
    <source>
        <dbReference type="SAM" id="MobiDB-lite"/>
    </source>
</evidence>
<evidence type="ECO:0000313" key="3">
    <source>
        <dbReference type="Proteomes" id="UP000593565"/>
    </source>
</evidence>
<feature type="region of interest" description="Disordered" evidence="1">
    <location>
        <begin position="176"/>
        <end position="221"/>
    </location>
</feature>
<name>A0A7J5ZPR2_AMEME</name>
<feature type="compositionally biased region" description="Basic and acidic residues" evidence="1">
    <location>
        <begin position="56"/>
        <end position="69"/>
    </location>
</feature>
<accession>A0A7J5ZPR2</accession>
<protein>
    <submittedName>
        <fullName evidence="2">Uncharacterized protein</fullName>
    </submittedName>
</protein>
<sequence>MTAADQILRRSSPRPTFYTETHVLPPDPRSTPRPRSFPGGVLARARIRGGQGQIRGLREEKERRAEGRTARPPSSPLLAAEKGREMWARGCHTVCGEPAQIRKQTPGLRPRLPRLDPERVAERIRAETRRKSGGIMVFLCSSSSPVLQRCLTAADPIKARARIDLQPLLTSMQMSRTRPIRGERSRPGRSARVAAALKRTPGFDSPEARRPNDHSFSDGSEWDSCLQRWKEICNQMHKL</sequence>
<dbReference type="Proteomes" id="UP000593565">
    <property type="component" value="Unassembled WGS sequence"/>
</dbReference>